<organism evidence="4 5">
    <name type="scientific">Papaver atlanticum</name>
    <dbReference type="NCBI Taxonomy" id="357466"/>
    <lineage>
        <taxon>Eukaryota</taxon>
        <taxon>Viridiplantae</taxon>
        <taxon>Streptophyta</taxon>
        <taxon>Embryophyta</taxon>
        <taxon>Tracheophyta</taxon>
        <taxon>Spermatophyta</taxon>
        <taxon>Magnoliopsida</taxon>
        <taxon>Ranunculales</taxon>
        <taxon>Papaveraceae</taxon>
        <taxon>Papaveroideae</taxon>
        <taxon>Papaver</taxon>
    </lineage>
</organism>
<keyword evidence="3" id="KW-0653">Protein transport</keyword>
<dbReference type="AlphaFoldDB" id="A0AAD4S6N7"/>
<keyword evidence="2" id="KW-0813">Transport</keyword>
<evidence type="ECO:0000256" key="1">
    <source>
        <dbReference type="ARBA" id="ARBA00010050"/>
    </source>
</evidence>
<comment type="caution">
    <text evidence="4">The sequence shown here is derived from an EMBL/GenBank/DDBJ whole genome shotgun (WGS) entry which is preliminary data.</text>
</comment>
<dbReference type="Gene3D" id="1.25.40.10">
    <property type="entry name" value="Tetratricopeptide repeat domain"/>
    <property type="match status" value="2"/>
</dbReference>
<feature type="non-terminal residue" evidence="4">
    <location>
        <position position="190"/>
    </location>
</feature>
<sequence length="190" mass="21422">MGDEAAKSGENILNKAQIKTNGRWALFSSNSKYEDAADFCENSVKYFLKAEAWDRAAAAYIKLAGCHLKLERRHEAASAYAISCLEKAVNQFMKIRSFNMLCEAQQNVDQAIGYFERAADLFQSEEVMKMNCLKDNLLKYSVKRYLLSAGLCQLFKDGVLLTDLAAATDEEDVGKFTDAFKEFESMTRLD</sequence>
<evidence type="ECO:0008006" key="6">
    <source>
        <dbReference type="Google" id="ProtNLM"/>
    </source>
</evidence>
<dbReference type="Proteomes" id="UP001202328">
    <property type="component" value="Unassembled WGS sequence"/>
</dbReference>
<dbReference type="GO" id="GO:0006886">
    <property type="term" value="P:intracellular protein transport"/>
    <property type="evidence" value="ECO:0007669"/>
    <property type="project" value="InterPro"/>
</dbReference>
<evidence type="ECO:0000313" key="4">
    <source>
        <dbReference type="EMBL" id="KAI3866099.1"/>
    </source>
</evidence>
<dbReference type="Pfam" id="PF14938">
    <property type="entry name" value="SNAP"/>
    <property type="match status" value="1"/>
</dbReference>
<accession>A0AAD4S6N7</accession>
<comment type="similarity">
    <text evidence="1">Belongs to the SNAP family.</text>
</comment>
<dbReference type="GO" id="GO:0019905">
    <property type="term" value="F:syntaxin binding"/>
    <property type="evidence" value="ECO:0007669"/>
    <property type="project" value="TreeGrafter"/>
</dbReference>
<dbReference type="SUPFAM" id="SSF48452">
    <property type="entry name" value="TPR-like"/>
    <property type="match status" value="1"/>
</dbReference>
<evidence type="ECO:0000313" key="5">
    <source>
        <dbReference type="Proteomes" id="UP001202328"/>
    </source>
</evidence>
<protein>
    <recommendedName>
        <fullName evidence="6">Alpha-soluble NSF attachment protein</fullName>
    </recommendedName>
</protein>
<reference evidence="4" key="1">
    <citation type="submission" date="2022-04" db="EMBL/GenBank/DDBJ databases">
        <title>A functionally conserved STORR gene fusion in Papaver species that diverged 16.8 million years ago.</title>
        <authorList>
            <person name="Catania T."/>
        </authorList>
    </citation>
    <scope>NUCLEOTIDE SEQUENCE</scope>
    <source>
        <strain evidence="4">S-188037</strain>
    </source>
</reference>
<dbReference type="GO" id="GO:0035494">
    <property type="term" value="P:SNARE complex disassembly"/>
    <property type="evidence" value="ECO:0007669"/>
    <property type="project" value="TreeGrafter"/>
</dbReference>
<dbReference type="PANTHER" id="PTHR13768:SF8">
    <property type="entry name" value="ALPHA-SOLUBLE NSF ATTACHMENT PROTEIN"/>
    <property type="match status" value="1"/>
</dbReference>
<gene>
    <name evidence="4" type="ORF">MKW98_011620</name>
</gene>
<dbReference type="InterPro" id="IPR000744">
    <property type="entry name" value="NSF_attach"/>
</dbReference>
<dbReference type="GO" id="GO:0005774">
    <property type="term" value="C:vacuolar membrane"/>
    <property type="evidence" value="ECO:0007669"/>
    <property type="project" value="TreeGrafter"/>
</dbReference>
<evidence type="ECO:0000256" key="2">
    <source>
        <dbReference type="ARBA" id="ARBA00022448"/>
    </source>
</evidence>
<dbReference type="PANTHER" id="PTHR13768">
    <property type="entry name" value="SOLUBLE NSF ATTACHMENT PROTEIN SNAP"/>
    <property type="match status" value="1"/>
</dbReference>
<dbReference type="GO" id="GO:0031201">
    <property type="term" value="C:SNARE complex"/>
    <property type="evidence" value="ECO:0007669"/>
    <property type="project" value="TreeGrafter"/>
</dbReference>
<dbReference type="InterPro" id="IPR011990">
    <property type="entry name" value="TPR-like_helical_dom_sf"/>
</dbReference>
<proteinExistence type="inferred from homology"/>
<keyword evidence="5" id="KW-1185">Reference proteome</keyword>
<name>A0AAD4S6N7_9MAGN</name>
<evidence type="ECO:0000256" key="3">
    <source>
        <dbReference type="ARBA" id="ARBA00022927"/>
    </source>
</evidence>
<dbReference type="GO" id="GO:0005483">
    <property type="term" value="F:soluble NSF attachment protein activity"/>
    <property type="evidence" value="ECO:0007669"/>
    <property type="project" value="TreeGrafter"/>
</dbReference>
<dbReference type="EMBL" id="JAJJMB010013700">
    <property type="protein sequence ID" value="KAI3866099.1"/>
    <property type="molecule type" value="Genomic_DNA"/>
</dbReference>